<evidence type="ECO:0000259" key="1">
    <source>
        <dbReference type="Pfam" id="PF20172"/>
    </source>
</evidence>
<name>A0ABT3A5C6_9ALTE</name>
<feature type="domain" description="DUF6538" evidence="1">
    <location>
        <begin position="5"/>
        <end position="47"/>
    </location>
</feature>
<comment type="caution">
    <text evidence="2">The sequence shown here is derived from an EMBL/GenBank/DDBJ whole genome shotgun (WGS) entry which is preliminary data.</text>
</comment>
<gene>
    <name evidence="2" type="ORF">OE749_04150</name>
</gene>
<proteinExistence type="predicted"/>
<dbReference type="RefSeq" id="WP_263711093.1">
    <property type="nucleotide sequence ID" value="NZ_JAOWKX010000002.1"/>
</dbReference>
<keyword evidence="3" id="KW-1185">Reference proteome</keyword>
<protein>
    <recommendedName>
        <fullName evidence="1">DUF6538 domain-containing protein</fullName>
    </recommendedName>
</protein>
<dbReference type="Proteomes" id="UP001652504">
    <property type="component" value="Unassembled WGS sequence"/>
</dbReference>
<reference evidence="2 3" key="1">
    <citation type="submission" date="2022-10" db="EMBL/GenBank/DDBJ databases">
        <title>Aestuariibacter sp. AA17 isolated from Montipora capitata coral fragment.</title>
        <authorList>
            <person name="Emsley S.A."/>
            <person name="Pfannmuller K.M."/>
            <person name="Loughran R.M."/>
            <person name="Shlafstein M."/>
            <person name="Papke E."/>
            <person name="Saw J.H."/>
            <person name="Ushijima B."/>
            <person name="Videau P."/>
        </authorList>
    </citation>
    <scope>NUCLEOTIDE SEQUENCE [LARGE SCALE GENOMIC DNA]</scope>
    <source>
        <strain evidence="2 3">AA17</strain>
    </source>
</reference>
<accession>A0ABT3A5C6</accession>
<sequence>MTALRKVNSIYYVRARLPKHLSFDRSEICFSLGTRDKGRAAIAASIFKSLLARPLETNSAWLKEATLKLFRAVERQVERSLSEELIPSLVSAAYPNDLLSTAFDRTEMDISHLKLAIDQRCPDFIRENNVNFEPNSKELELLKQKVMGIEFAMLKFAGARNAGDIEAQMKYQ</sequence>
<evidence type="ECO:0000313" key="2">
    <source>
        <dbReference type="EMBL" id="MCV2883881.1"/>
    </source>
</evidence>
<dbReference type="EMBL" id="JAOWKX010000002">
    <property type="protein sequence ID" value="MCV2883881.1"/>
    <property type="molecule type" value="Genomic_DNA"/>
</dbReference>
<evidence type="ECO:0000313" key="3">
    <source>
        <dbReference type="Proteomes" id="UP001652504"/>
    </source>
</evidence>
<dbReference type="Pfam" id="PF20172">
    <property type="entry name" value="DUF6538"/>
    <property type="match status" value="1"/>
</dbReference>
<dbReference type="InterPro" id="IPR046668">
    <property type="entry name" value="DUF6538"/>
</dbReference>
<organism evidence="2 3">
    <name type="scientific">Fluctibacter corallii</name>
    <dbReference type="NCBI Taxonomy" id="2984329"/>
    <lineage>
        <taxon>Bacteria</taxon>
        <taxon>Pseudomonadati</taxon>
        <taxon>Pseudomonadota</taxon>
        <taxon>Gammaproteobacteria</taxon>
        <taxon>Alteromonadales</taxon>
        <taxon>Alteromonadaceae</taxon>
        <taxon>Fluctibacter</taxon>
    </lineage>
</organism>